<organism evidence="1 2">
    <name type="scientific">Pedobacter africanus</name>
    <dbReference type="NCBI Taxonomy" id="151894"/>
    <lineage>
        <taxon>Bacteria</taxon>
        <taxon>Pseudomonadati</taxon>
        <taxon>Bacteroidota</taxon>
        <taxon>Sphingobacteriia</taxon>
        <taxon>Sphingobacteriales</taxon>
        <taxon>Sphingobacteriaceae</taxon>
        <taxon>Pedobacter</taxon>
    </lineage>
</organism>
<evidence type="ECO:0000313" key="2">
    <source>
        <dbReference type="Proteomes" id="UP000192756"/>
    </source>
</evidence>
<sequence length="127" mass="12975">MKNLALAFVAVLTVLVSCKKDEKKNPEPSSRTLRYEITGNFTGSLVASYTTASGGVSADPVTLPWNKEINYAQSVTAAVLAVAGSGGTAGQKVTVVIKRGGVQVGEPIEAIASSAGSFTKSAAPVVF</sequence>
<dbReference type="Gene3D" id="2.60.40.2880">
    <property type="entry name" value="MmpS1-5, C-terminal soluble domain"/>
    <property type="match status" value="1"/>
</dbReference>
<dbReference type="RefSeq" id="WP_084239893.1">
    <property type="nucleotide sequence ID" value="NZ_FWXT01000002.1"/>
</dbReference>
<proteinExistence type="predicted"/>
<dbReference type="InterPro" id="IPR038468">
    <property type="entry name" value="MmpS_C"/>
</dbReference>
<accession>A0A1W2CNR7</accession>
<reference evidence="2" key="1">
    <citation type="submission" date="2017-04" db="EMBL/GenBank/DDBJ databases">
        <authorList>
            <person name="Varghese N."/>
            <person name="Submissions S."/>
        </authorList>
    </citation>
    <scope>NUCLEOTIDE SEQUENCE [LARGE SCALE GENOMIC DNA]</scope>
    <source>
        <strain evidence="2">DSM 12126</strain>
    </source>
</reference>
<dbReference type="OrthoDB" id="1377205at2"/>
<dbReference type="AlphaFoldDB" id="A0A1W2CNR7"/>
<keyword evidence="2" id="KW-1185">Reference proteome</keyword>
<dbReference type="Proteomes" id="UP000192756">
    <property type="component" value="Unassembled WGS sequence"/>
</dbReference>
<name>A0A1W2CNR7_9SPHI</name>
<evidence type="ECO:0000313" key="1">
    <source>
        <dbReference type="EMBL" id="SMC86885.1"/>
    </source>
</evidence>
<gene>
    <name evidence="1" type="ORF">SAMN04488524_3073</name>
</gene>
<dbReference type="EMBL" id="FWXT01000002">
    <property type="protein sequence ID" value="SMC86885.1"/>
    <property type="molecule type" value="Genomic_DNA"/>
</dbReference>
<dbReference type="PROSITE" id="PS51257">
    <property type="entry name" value="PROKAR_LIPOPROTEIN"/>
    <property type="match status" value="1"/>
</dbReference>
<protein>
    <submittedName>
        <fullName evidence="1">Uncharacterized protein</fullName>
    </submittedName>
</protein>
<dbReference type="STRING" id="151894.SAMN04488524_3073"/>